<dbReference type="AlphaFoldDB" id="A0A0F9AZJ0"/>
<name>A0A0F9AZJ0_9ZZZZ</name>
<keyword evidence="2" id="KW-0813">Transport</keyword>
<dbReference type="PANTHER" id="PTHR43649">
    <property type="entry name" value="ARABINOSE-BINDING PROTEIN-RELATED"/>
    <property type="match status" value="1"/>
</dbReference>
<dbReference type="PANTHER" id="PTHR43649:SF34">
    <property type="entry name" value="ABC TRANSPORTER PERIPLASMIC-BINDING PROTEIN YCJN-RELATED"/>
    <property type="match status" value="1"/>
</dbReference>
<dbReference type="InterPro" id="IPR050490">
    <property type="entry name" value="Bact_solute-bd_prot1"/>
</dbReference>
<dbReference type="InterPro" id="IPR006059">
    <property type="entry name" value="SBP"/>
</dbReference>
<reference evidence="4" key="1">
    <citation type="journal article" date="2015" name="Nature">
        <title>Complex archaea that bridge the gap between prokaryotes and eukaryotes.</title>
        <authorList>
            <person name="Spang A."/>
            <person name="Saw J.H."/>
            <person name="Jorgensen S.L."/>
            <person name="Zaremba-Niedzwiedzka K."/>
            <person name="Martijn J."/>
            <person name="Lind A.E."/>
            <person name="van Eijk R."/>
            <person name="Schleper C."/>
            <person name="Guy L."/>
            <person name="Ettema T.J."/>
        </authorList>
    </citation>
    <scope>NUCLEOTIDE SEQUENCE</scope>
</reference>
<organism evidence="4">
    <name type="scientific">marine sediment metagenome</name>
    <dbReference type="NCBI Taxonomy" id="412755"/>
    <lineage>
        <taxon>unclassified sequences</taxon>
        <taxon>metagenomes</taxon>
        <taxon>ecological metagenomes</taxon>
    </lineage>
</organism>
<dbReference type="Gene3D" id="3.40.190.10">
    <property type="entry name" value="Periplasmic binding protein-like II"/>
    <property type="match status" value="1"/>
</dbReference>
<feature type="non-terminal residue" evidence="4">
    <location>
        <position position="1"/>
    </location>
</feature>
<proteinExistence type="inferred from homology"/>
<dbReference type="EMBL" id="LAZR01040215">
    <property type="protein sequence ID" value="KKL15049.1"/>
    <property type="molecule type" value="Genomic_DNA"/>
</dbReference>
<evidence type="ECO:0000313" key="4">
    <source>
        <dbReference type="EMBL" id="KKL15049.1"/>
    </source>
</evidence>
<sequence>LIFPRYGAAKPKTLKILQWVHFVPGYDKWFNNTYIKEWGAKNDTEVIVDNIGLAGLNARAAAEASAQKGHDLFMFLWPKPDMEHQVIDHKEIYDECIKNVGKPIDLAIKSTYNPKTKKYYGFSDSFVPDPVNYRKDLWDSVGMYPDTWDDVRIGGAKIKKKHNIPVGIGLASEIDTNMALRAIMYSFGSSVHDEQGNVVLNSKETLEAIKFVKALFEEAMTPEVFTWDASANNRFMISGKGSLACNAISITRTAEKIAPEMEKKIWLAKAPKGPVRRMGLEHVMNVYVIWKFAENIEGAKKFLIDYVSNFKTAFLASEYYNFPCFAKTVPDLKTLLAHDKKAQPPDKYKVLEDVLDWATNVGYPGYANAAISEIFGTWVISTMFARVASGHLSPEAALKAADKKVQAVFKKWRARGLV</sequence>
<evidence type="ECO:0000256" key="1">
    <source>
        <dbReference type="ARBA" id="ARBA00008520"/>
    </source>
</evidence>
<accession>A0A0F9AZJ0</accession>
<comment type="similarity">
    <text evidence="1">Belongs to the bacterial solute-binding protein 1 family.</text>
</comment>
<evidence type="ECO:0000256" key="2">
    <source>
        <dbReference type="ARBA" id="ARBA00022448"/>
    </source>
</evidence>
<dbReference type="SUPFAM" id="SSF53850">
    <property type="entry name" value="Periplasmic binding protein-like II"/>
    <property type="match status" value="1"/>
</dbReference>
<comment type="caution">
    <text evidence="4">The sequence shown here is derived from an EMBL/GenBank/DDBJ whole genome shotgun (WGS) entry which is preliminary data.</text>
</comment>
<protein>
    <recommendedName>
        <fullName evidence="5">Sugar ABC transporter substrate-binding protein</fullName>
    </recommendedName>
</protein>
<keyword evidence="3" id="KW-0732">Signal</keyword>
<dbReference type="Pfam" id="PF01547">
    <property type="entry name" value="SBP_bac_1"/>
    <property type="match status" value="1"/>
</dbReference>
<gene>
    <name evidence="4" type="ORF">LCGC14_2509520</name>
</gene>
<evidence type="ECO:0008006" key="5">
    <source>
        <dbReference type="Google" id="ProtNLM"/>
    </source>
</evidence>
<evidence type="ECO:0000256" key="3">
    <source>
        <dbReference type="ARBA" id="ARBA00022729"/>
    </source>
</evidence>